<name>A0A165MDZ1_9APHY</name>
<gene>
    <name evidence="2" type="ORF">DAEQUDRAFT_731245</name>
</gene>
<dbReference type="AlphaFoldDB" id="A0A165MDZ1"/>
<evidence type="ECO:0000256" key="1">
    <source>
        <dbReference type="SAM" id="MobiDB-lite"/>
    </source>
</evidence>
<dbReference type="EMBL" id="KV429103">
    <property type="protein sequence ID" value="KZT65555.1"/>
    <property type="molecule type" value="Genomic_DNA"/>
</dbReference>
<evidence type="ECO:0000313" key="2">
    <source>
        <dbReference type="EMBL" id="KZT65555.1"/>
    </source>
</evidence>
<keyword evidence="3" id="KW-1185">Reference proteome</keyword>
<feature type="non-terminal residue" evidence="2">
    <location>
        <position position="114"/>
    </location>
</feature>
<reference evidence="2 3" key="1">
    <citation type="journal article" date="2016" name="Mol. Biol. Evol.">
        <title>Comparative Genomics of Early-Diverging Mushroom-Forming Fungi Provides Insights into the Origins of Lignocellulose Decay Capabilities.</title>
        <authorList>
            <person name="Nagy L.G."/>
            <person name="Riley R."/>
            <person name="Tritt A."/>
            <person name="Adam C."/>
            <person name="Daum C."/>
            <person name="Floudas D."/>
            <person name="Sun H."/>
            <person name="Yadav J.S."/>
            <person name="Pangilinan J."/>
            <person name="Larsson K.H."/>
            <person name="Matsuura K."/>
            <person name="Barry K."/>
            <person name="Labutti K."/>
            <person name="Kuo R."/>
            <person name="Ohm R.A."/>
            <person name="Bhattacharya S.S."/>
            <person name="Shirouzu T."/>
            <person name="Yoshinaga Y."/>
            <person name="Martin F.M."/>
            <person name="Grigoriev I.V."/>
            <person name="Hibbett D.S."/>
        </authorList>
    </citation>
    <scope>NUCLEOTIDE SEQUENCE [LARGE SCALE GENOMIC DNA]</scope>
    <source>
        <strain evidence="2 3">L-15889</strain>
    </source>
</reference>
<protein>
    <submittedName>
        <fullName evidence="2">Uncharacterized protein</fullName>
    </submittedName>
</protein>
<feature type="region of interest" description="Disordered" evidence="1">
    <location>
        <begin position="26"/>
        <end position="50"/>
    </location>
</feature>
<sequence>MYGRQSKDTVSLRPIPSRESFDLRPWISHPFGPSQESSMSARLRATKPPCRQSLTRSRMELTNRTRLPPTRLPATSQGMALILGGVLIQYCSSGTNHCPTHDLQIPASSAHVLR</sequence>
<dbReference type="Proteomes" id="UP000076727">
    <property type="component" value="Unassembled WGS sequence"/>
</dbReference>
<proteinExistence type="predicted"/>
<accession>A0A165MDZ1</accession>
<organism evidence="2 3">
    <name type="scientific">Daedalea quercina L-15889</name>
    <dbReference type="NCBI Taxonomy" id="1314783"/>
    <lineage>
        <taxon>Eukaryota</taxon>
        <taxon>Fungi</taxon>
        <taxon>Dikarya</taxon>
        <taxon>Basidiomycota</taxon>
        <taxon>Agaricomycotina</taxon>
        <taxon>Agaricomycetes</taxon>
        <taxon>Polyporales</taxon>
        <taxon>Fomitopsis</taxon>
    </lineage>
</organism>
<evidence type="ECO:0000313" key="3">
    <source>
        <dbReference type="Proteomes" id="UP000076727"/>
    </source>
</evidence>